<evidence type="ECO:0000313" key="3">
    <source>
        <dbReference type="EMBL" id="MDC0722337.1"/>
    </source>
</evidence>
<accession>A0ABT5E8Z4</accession>
<gene>
    <name evidence="3" type="ORF">POL25_35940</name>
</gene>
<feature type="transmembrane region" description="Helical" evidence="2">
    <location>
        <begin position="26"/>
        <end position="50"/>
    </location>
</feature>
<reference evidence="3 4" key="1">
    <citation type="submission" date="2022-11" db="EMBL/GenBank/DDBJ databases">
        <title>Minimal conservation of predation-associated metabolite biosynthetic gene clusters underscores biosynthetic potential of Myxococcota including descriptions for ten novel species: Archangium lansinium sp. nov., Myxococcus landrumus sp. nov., Nannocystis bai.</title>
        <authorList>
            <person name="Ahearne A."/>
            <person name="Stevens C."/>
            <person name="Dowd S."/>
        </authorList>
    </citation>
    <scope>NUCLEOTIDE SEQUENCE [LARGE SCALE GENOMIC DNA]</scope>
    <source>
        <strain evidence="3 4">BB15-2</strain>
    </source>
</reference>
<keyword evidence="2" id="KW-1133">Transmembrane helix</keyword>
<dbReference type="EMBL" id="JAQNDL010000003">
    <property type="protein sequence ID" value="MDC0722337.1"/>
    <property type="molecule type" value="Genomic_DNA"/>
</dbReference>
<feature type="compositionally biased region" description="Basic residues" evidence="1">
    <location>
        <begin position="79"/>
        <end position="88"/>
    </location>
</feature>
<comment type="caution">
    <text evidence="3">The sequence shown here is derived from an EMBL/GenBank/DDBJ whole genome shotgun (WGS) entry which is preliminary data.</text>
</comment>
<keyword evidence="2" id="KW-0812">Transmembrane</keyword>
<feature type="region of interest" description="Disordered" evidence="1">
    <location>
        <begin position="63"/>
        <end position="88"/>
    </location>
</feature>
<proteinExistence type="predicted"/>
<organism evidence="3 4">
    <name type="scientific">Nannocystis bainbridge</name>
    <dbReference type="NCBI Taxonomy" id="2995303"/>
    <lineage>
        <taxon>Bacteria</taxon>
        <taxon>Pseudomonadati</taxon>
        <taxon>Myxococcota</taxon>
        <taxon>Polyangia</taxon>
        <taxon>Nannocystales</taxon>
        <taxon>Nannocystaceae</taxon>
        <taxon>Nannocystis</taxon>
    </lineage>
</organism>
<evidence type="ECO:0000256" key="1">
    <source>
        <dbReference type="SAM" id="MobiDB-lite"/>
    </source>
</evidence>
<protein>
    <submittedName>
        <fullName evidence="3">Uncharacterized protein</fullName>
    </submittedName>
</protein>
<keyword evidence="2" id="KW-0472">Membrane</keyword>
<sequence>MAVIAAVASFAGLSRAIDEVELECVIGVLVGALAVVGAGTVALALAPVVVREFAARSPLRPPVAPAGAMGRSPRERWVMPRRRTRAGP</sequence>
<name>A0ABT5E8Z4_9BACT</name>
<dbReference type="RefSeq" id="WP_272090869.1">
    <property type="nucleotide sequence ID" value="NZ_JAQNDL010000003.1"/>
</dbReference>
<keyword evidence="4" id="KW-1185">Reference proteome</keyword>
<evidence type="ECO:0000313" key="4">
    <source>
        <dbReference type="Proteomes" id="UP001221686"/>
    </source>
</evidence>
<dbReference type="Proteomes" id="UP001221686">
    <property type="component" value="Unassembled WGS sequence"/>
</dbReference>
<evidence type="ECO:0000256" key="2">
    <source>
        <dbReference type="SAM" id="Phobius"/>
    </source>
</evidence>